<dbReference type="AlphaFoldDB" id="A0A177JIR4"/>
<dbReference type="EMBL" id="LSTR01000067">
    <property type="protein sequence ID" value="OAH40694.1"/>
    <property type="molecule type" value="Genomic_DNA"/>
</dbReference>
<dbReference type="OrthoDB" id="9914129at2"/>
<evidence type="ECO:0008006" key="3">
    <source>
        <dbReference type="Google" id="ProtNLM"/>
    </source>
</evidence>
<name>A0A177JIR4_SPHYA</name>
<sequence>MNAAVKLLSVIGAMALLSSCSPPPIDIAVEKMDGRMILRLSQNWGIIFSDRRVPCVREVGLYEPENHDRSKAAWLIEVKSDIQCLNLASVTVGKLPTGWQEVVRLSASGGRVYTIRAHGIGWGKTNAKF</sequence>
<evidence type="ECO:0000313" key="2">
    <source>
        <dbReference type="Proteomes" id="UP000077262"/>
    </source>
</evidence>
<comment type="caution">
    <text evidence="1">The sequence shown here is derived from an EMBL/GenBank/DDBJ whole genome shotgun (WGS) entry which is preliminary data.</text>
</comment>
<dbReference type="Proteomes" id="UP000077262">
    <property type="component" value="Unassembled WGS sequence"/>
</dbReference>
<organism evidence="1 2">
    <name type="scientific">Sphingobium yanoikuyae</name>
    <name type="common">Sphingomonas yanoikuyae</name>
    <dbReference type="NCBI Taxonomy" id="13690"/>
    <lineage>
        <taxon>Bacteria</taxon>
        <taxon>Pseudomonadati</taxon>
        <taxon>Pseudomonadota</taxon>
        <taxon>Alphaproteobacteria</taxon>
        <taxon>Sphingomonadales</taxon>
        <taxon>Sphingomonadaceae</taxon>
        <taxon>Sphingobium</taxon>
    </lineage>
</organism>
<reference evidence="1 2" key="1">
    <citation type="submission" date="2016-02" db="EMBL/GenBank/DDBJ databases">
        <authorList>
            <person name="Wen L."/>
            <person name="He K."/>
            <person name="Yang H."/>
        </authorList>
    </citation>
    <scope>NUCLEOTIDE SEQUENCE [LARGE SCALE GENOMIC DNA]</scope>
    <source>
        <strain evidence="1 2">CD09_2</strain>
    </source>
</reference>
<dbReference type="RefSeq" id="WP_063976939.1">
    <property type="nucleotide sequence ID" value="NZ_LSTR01000067.1"/>
</dbReference>
<proteinExistence type="predicted"/>
<protein>
    <recommendedName>
        <fullName evidence="3">Lipoprotein</fullName>
    </recommendedName>
</protein>
<evidence type="ECO:0000313" key="1">
    <source>
        <dbReference type="EMBL" id="OAH40694.1"/>
    </source>
</evidence>
<accession>A0A177JIR4</accession>
<dbReference type="PROSITE" id="PS51257">
    <property type="entry name" value="PROKAR_LIPOPROTEIN"/>
    <property type="match status" value="1"/>
</dbReference>
<gene>
    <name evidence="1" type="ORF">AX777_22835</name>
</gene>